<dbReference type="RefSeq" id="WP_045310423.1">
    <property type="nucleotide sequence ID" value="NZ_JYJG01000030.1"/>
</dbReference>
<comment type="pathway">
    <text evidence="1 8">Amino-acid biosynthesis; L-tryptophan biosynthesis; L-tryptophan from chorismate: step 5/5.</text>
</comment>
<dbReference type="Pfam" id="PF00290">
    <property type="entry name" value="Trp_syntA"/>
    <property type="match status" value="1"/>
</dbReference>
<reference evidence="10 11" key="1">
    <citation type="submission" date="2015-02" db="EMBL/GenBank/DDBJ databases">
        <authorList>
            <person name="Ju K.-S."/>
            <person name="Doroghazi J.R."/>
            <person name="Metcalf W."/>
        </authorList>
    </citation>
    <scope>NUCLEOTIDE SEQUENCE [LARGE SCALE GENOMIC DNA]</scope>
    <source>
        <strain evidence="10 11">NRRL B-16140</strain>
    </source>
</reference>
<accession>A0A0F0H9Q5</accession>
<evidence type="ECO:0000256" key="3">
    <source>
        <dbReference type="ARBA" id="ARBA00022605"/>
    </source>
</evidence>
<feature type="active site" description="Proton acceptor" evidence="8">
    <location>
        <position position="65"/>
    </location>
</feature>
<feature type="active site" description="Proton acceptor" evidence="8">
    <location>
        <position position="54"/>
    </location>
</feature>
<keyword evidence="11" id="KW-1185">Reference proteome</keyword>
<dbReference type="PANTHER" id="PTHR43406">
    <property type="entry name" value="TRYPTOPHAN SYNTHASE, ALPHA CHAIN"/>
    <property type="match status" value="1"/>
</dbReference>
<dbReference type="HAMAP" id="MF_00131">
    <property type="entry name" value="Trp_synth_alpha"/>
    <property type="match status" value="1"/>
</dbReference>
<sequence>MNTTYSSTLEASLRKRQTGKSILFMSHVVVGYPSLDANWAMLEAMDDAGVDVVEFQLPFSEPIADGPRFVKANHEAIRAGTSWQQYFDLATRAAARFSFEIVLMGYYNSVFRMGPERFCARLAETGMKGFIVPDLPVEEAGELNGLAREHGLDPILTMTPTNSPARLAEIGRNASGFLYCVARTGVTGRQTDLSSEVGSFLRRCREATPLPLGLGFGIRSAENVRQAREHGADLAIVGTAGTQAWEEGGPEAYSRFLKSLAAATA</sequence>
<dbReference type="InterPro" id="IPR013785">
    <property type="entry name" value="Aldolase_TIM"/>
</dbReference>
<comment type="similarity">
    <text evidence="8 9">Belongs to the TrpA family.</text>
</comment>
<gene>
    <name evidence="8" type="primary">trpA</name>
    <name evidence="10" type="ORF">UK23_06280</name>
</gene>
<comment type="function">
    <text evidence="8">The alpha subunit is responsible for the aldol cleavage of indoleglycerol phosphate to indole and glyceraldehyde 3-phosphate.</text>
</comment>
<evidence type="ECO:0000256" key="2">
    <source>
        <dbReference type="ARBA" id="ARBA00011270"/>
    </source>
</evidence>
<dbReference type="NCBIfam" id="TIGR00262">
    <property type="entry name" value="trpA"/>
    <property type="match status" value="1"/>
</dbReference>
<keyword evidence="4 8" id="KW-0822">Tryptophan biosynthesis</keyword>
<name>A0A0F0H9Q5_LENAE</name>
<dbReference type="InterPro" id="IPR002028">
    <property type="entry name" value="Trp_synthase_suA"/>
</dbReference>
<comment type="subunit">
    <text evidence="2 8">Tetramer of two alpha and two beta chains.</text>
</comment>
<dbReference type="SUPFAM" id="SSF51366">
    <property type="entry name" value="Ribulose-phoshate binding barrel"/>
    <property type="match status" value="1"/>
</dbReference>
<dbReference type="EMBL" id="JYJG01000030">
    <property type="protein sequence ID" value="KJK51581.1"/>
    <property type="molecule type" value="Genomic_DNA"/>
</dbReference>
<proteinExistence type="inferred from homology"/>
<dbReference type="InterPro" id="IPR011060">
    <property type="entry name" value="RibuloseP-bd_barrel"/>
</dbReference>
<evidence type="ECO:0000313" key="11">
    <source>
        <dbReference type="Proteomes" id="UP000033393"/>
    </source>
</evidence>
<organism evidence="10 11">
    <name type="scientific">Lentzea aerocolonigenes</name>
    <name type="common">Lechevalieria aerocolonigenes</name>
    <name type="synonym">Saccharothrix aerocolonigenes</name>
    <dbReference type="NCBI Taxonomy" id="68170"/>
    <lineage>
        <taxon>Bacteria</taxon>
        <taxon>Bacillati</taxon>
        <taxon>Actinomycetota</taxon>
        <taxon>Actinomycetes</taxon>
        <taxon>Pseudonocardiales</taxon>
        <taxon>Pseudonocardiaceae</taxon>
        <taxon>Lentzea</taxon>
    </lineage>
</organism>
<dbReference type="PANTHER" id="PTHR43406:SF1">
    <property type="entry name" value="TRYPTOPHAN SYNTHASE ALPHA CHAIN, CHLOROPLASTIC"/>
    <property type="match status" value="1"/>
</dbReference>
<evidence type="ECO:0000256" key="4">
    <source>
        <dbReference type="ARBA" id="ARBA00022822"/>
    </source>
</evidence>
<protein>
    <recommendedName>
        <fullName evidence="8">Tryptophan synthase alpha chain</fullName>
        <ecNumber evidence="8">4.2.1.20</ecNumber>
    </recommendedName>
</protein>
<evidence type="ECO:0000256" key="8">
    <source>
        <dbReference type="HAMAP-Rule" id="MF_00131"/>
    </source>
</evidence>
<evidence type="ECO:0000256" key="9">
    <source>
        <dbReference type="RuleBase" id="RU003662"/>
    </source>
</evidence>
<dbReference type="CDD" id="cd04724">
    <property type="entry name" value="Tryptophan_synthase_alpha"/>
    <property type="match status" value="1"/>
</dbReference>
<evidence type="ECO:0000256" key="6">
    <source>
        <dbReference type="ARBA" id="ARBA00023239"/>
    </source>
</evidence>
<evidence type="ECO:0000256" key="7">
    <source>
        <dbReference type="ARBA" id="ARBA00049047"/>
    </source>
</evidence>
<keyword evidence="3 8" id="KW-0028">Amino-acid biosynthesis</keyword>
<dbReference type="AlphaFoldDB" id="A0A0F0H9Q5"/>
<dbReference type="GO" id="GO:0005829">
    <property type="term" value="C:cytosol"/>
    <property type="evidence" value="ECO:0007669"/>
    <property type="project" value="TreeGrafter"/>
</dbReference>
<keyword evidence="6 8" id="KW-0456">Lyase</keyword>
<comment type="catalytic activity">
    <reaction evidence="7 8">
        <text>(1S,2R)-1-C-(indol-3-yl)glycerol 3-phosphate + L-serine = D-glyceraldehyde 3-phosphate + L-tryptophan + H2O</text>
        <dbReference type="Rhea" id="RHEA:10532"/>
        <dbReference type="ChEBI" id="CHEBI:15377"/>
        <dbReference type="ChEBI" id="CHEBI:33384"/>
        <dbReference type="ChEBI" id="CHEBI:57912"/>
        <dbReference type="ChEBI" id="CHEBI:58866"/>
        <dbReference type="ChEBI" id="CHEBI:59776"/>
        <dbReference type="EC" id="4.2.1.20"/>
    </reaction>
</comment>
<dbReference type="GO" id="GO:0004834">
    <property type="term" value="F:tryptophan synthase activity"/>
    <property type="evidence" value="ECO:0007669"/>
    <property type="project" value="UniProtKB-UniRule"/>
</dbReference>
<dbReference type="Proteomes" id="UP000033393">
    <property type="component" value="Unassembled WGS sequence"/>
</dbReference>
<dbReference type="Gene3D" id="3.20.20.70">
    <property type="entry name" value="Aldolase class I"/>
    <property type="match status" value="1"/>
</dbReference>
<evidence type="ECO:0000256" key="5">
    <source>
        <dbReference type="ARBA" id="ARBA00023141"/>
    </source>
</evidence>
<dbReference type="UniPathway" id="UPA00035">
    <property type="reaction ID" value="UER00044"/>
</dbReference>
<dbReference type="PATRIC" id="fig|68170.10.peg.6556"/>
<comment type="caution">
    <text evidence="10">The sequence shown here is derived from an EMBL/GenBank/DDBJ whole genome shotgun (WGS) entry which is preliminary data.</text>
</comment>
<dbReference type="EC" id="4.2.1.20" evidence="8"/>
<keyword evidence="5 8" id="KW-0057">Aromatic amino acid biosynthesis</keyword>
<dbReference type="OrthoDB" id="9804578at2"/>
<evidence type="ECO:0000256" key="1">
    <source>
        <dbReference type="ARBA" id="ARBA00004733"/>
    </source>
</evidence>
<evidence type="ECO:0000313" key="10">
    <source>
        <dbReference type="EMBL" id="KJK51581.1"/>
    </source>
</evidence>